<evidence type="ECO:0000313" key="3">
    <source>
        <dbReference type="EMBL" id="EEB15051.1"/>
    </source>
</evidence>
<dbReference type="InterPro" id="IPR011989">
    <property type="entry name" value="ARM-like"/>
</dbReference>
<dbReference type="InParanoid" id="E0VNU5"/>
<dbReference type="Gene3D" id="1.25.10.10">
    <property type="entry name" value="Leucine-rich Repeat Variant"/>
    <property type="match status" value="1"/>
</dbReference>
<dbReference type="GO" id="GO:0005049">
    <property type="term" value="F:nuclear export signal receptor activity"/>
    <property type="evidence" value="ECO:0007669"/>
    <property type="project" value="InterPro"/>
</dbReference>
<reference evidence="3" key="1">
    <citation type="submission" date="2007-04" db="EMBL/GenBank/DDBJ databases">
        <title>Annotation of Pediculus humanus corporis strain USDA.</title>
        <authorList>
            <person name="Kirkness E."/>
            <person name="Hannick L."/>
            <person name="Hass B."/>
            <person name="Bruggner R."/>
            <person name="Lawson D."/>
            <person name="Bidwell S."/>
            <person name="Joardar V."/>
            <person name="Caler E."/>
            <person name="Walenz B."/>
            <person name="Inman J."/>
            <person name="Schobel S."/>
            <person name="Galinsky K."/>
            <person name="Amedeo P."/>
            <person name="Strausberg R."/>
        </authorList>
    </citation>
    <scope>NUCLEOTIDE SEQUENCE</scope>
    <source>
        <strain evidence="3">USDA</strain>
    </source>
</reference>
<gene>
    <name evidence="4" type="primary">8231876</name>
    <name evidence="3" type="ORF">Phum_PHUM345840</name>
</gene>
<keyword evidence="5" id="KW-1185">Reference proteome</keyword>
<dbReference type="EnsemblMetazoa" id="PHUM345840-RA">
    <property type="protein sequence ID" value="PHUM345840-PA"/>
    <property type="gene ID" value="PHUM345840"/>
</dbReference>
<dbReference type="OrthoDB" id="27218at2759"/>
<organism>
    <name type="scientific">Pediculus humanus subsp. corporis</name>
    <name type="common">Body louse</name>
    <dbReference type="NCBI Taxonomy" id="121224"/>
    <lineage>
        <taxon>Eukaryota</taxon>
        <taxon>Metazoa</taxon>
        <taxon>Ecdysozoa</taxon>
        <taxon>Arthropoda</taxon>
        <taxon>Hexapoda</taxon>
        <taxon>Insecta</taxon>
        <taxon>Pterygota</taxon>
        <taxon>Neoptera</taxon>
        <taxon>Paraneoptera</taxon>
        <taxon>Psocodea</taxon>
        <taxon>Troctomorpha</taxon>
        <taxon>Phthiraptera</taxon>
        <taxon>Anoplura</taxon>
        <taxon>Pediculidae</taxon>
        <taxon>Pediculus</taxon>
    </lineage>
</organism>
<dbReference type="InterPro" id="IPR016024">
    <property type="entry name" value="ARM-type_fold"/>
</dbReference>
<dbReference type="GO" id="GO:0031267">
    <property type="term" value="F:small GTPase binding"/>
    <property type="evidence" value="ECO:0007669"/>
    <property type="project" value="InterPro"/>
</dbReference>
<dbReference type="STRING" id="121224.E0VNU5"/>
<proteinExistence type="inferred from homology"/>
<feature type="domain" description="Importin N-terminal" evidence="2">
    <location>
        <begin position="38"/>
        <end position="104"/>
    </location>
</feature>
<reference evidence="4" key="3">
    <citation type="submission" date="2021-02" db="UniProtKB">
        <authorList>
            <consortium name="EnsemblMetazoa"/>
        </authorList>
    </citation>
    <scope>IDENTIFICATION</scope>
    <source>
        <strain evidence="4">USDA</strain>
    </source>
</reference>
<reference evidence="3" key="2">
    <citation type="submission" date="2007-04" db="EMBL/GenBank/DDBJ databases">
        <title>The genome of the human body louse.</title>
        <authorList>
            <consortium name="The Human Body Louse Genome Consortium"/>
            <person name="Kirkness E."/>
            <person name="Walenz B."/>
            <person name="Hass B."/>
            <person name="Bruggner R."/>
            <person name="Strausberg R."/>
        </authorList>
    </citation>
    <scope>NUCLEOTIDE SEQUENCE</scope>
    <source>
        <strain evidence="3">USDA</strain>
    </source>
</reference>
<dbReference type="GO" id="GO:0000056">
    <property type="term" value="P:ribosomal small subunit export from nucleus"/>
    <property type="evidence" value="ECO:0007669"/>
    <property type="project" value="TreeGrafter"/>
</dbReference>
<dbReference type="GO" id="GO:0005634">
    <property type="term" value="C:nucleus"/>
    <property type="evidence" value="ECO:0007669"/>
    <property type="project" value="TreeGrafter"/>
</dbReference>
<dbReference type="GO" id="GO:0005737">
    <property type="term" value="C:cytoplasm"/>
    <property type="evidence" value="ECO:0007669"/>
    <property type="project" value="TreeGrafter"/>
</dbReference>
<dbReference type="VEuPathDB" id="VectorBase:PHUM345840"/>
<dbReference type="PANTHER" id="PTHR11223:SF2">
    <property type="entry name" value="EXPORTIN-1"/>
    <property type="match status" value="1"/>
</dbReference>
<sequence length="104" mass="12250">MADQATKLLDFSEKLDINLLDNIVTCMYSGSGEQQKLAQEILTHLKEHPEAWTRVDTILEYSNNLQTKYFALQILEQVIKTRWKVLPRNQCDDKRFFNKKYIVA</sequence>
<dbReference type="InterPro" id="IPR045065">
    <property type="entry name" value="XPO1/5"/>
</dbReference>
<dbReference type="RefSeq" id="XP_002427789.1">
    <property type="nucleotide sequence ID" value="XM_002427744.1"/>
</dbReference>
<dbReference type="eggNOG" id="KOG2020">
    <property type="taxonomic scope" value="Eukaryota"/>
</dbReference>
<dbReference type="AlphaFoldDB" id="E0VNU5"/>
<dbReference type="Proteomes" id="UP000009046">
    <property type="component" value="Unassembled WGS sequence"/>
</dbReference>
<dbReference type="KEGG" id="phu:Phum_PHUM345840"/>
<accession>E0VNU5</accession>
<dbReference type="GeneID" id="8231876"/>
<dbReference type="HOGENOM" id="CLU_132257_0_0_1"/>
<dbReference type="EMBL" id="AAZO01004031">
    <property type="status" value="NOT_ANNOTATED_CDS"/>
    <property type="molecule type" value="Genomic_DNA"/>
</dbReference>
<dbReference type="Pfam" id="PF03810">
    <property type="entry name" value="IBN_N"/>
    <property type="match status" value="1"/>
</dbReference>
<dbReference type="PANTHER" id="PTHR11223">
    <property type="entry name" value="EXPORTIN 1/5"/>
    <property type="match status" value="1"/>
</dbReference>
<comment type="similarity">
    <text evidence="1">Belongs to the exportin family.</text>
</comment>
<dbReference type="SUPFAM" id="SSF48371">
    <property type="entry name" value="ARM repeat"/>
    <property type="match status" value="1"/>
</dbReference>
<evidence type="ECO:0000313" key="5">
    <source>
        <dbReference type="Proteomes" id="UP000009046"/>
    </source>
</evidence>
<dbReference type="SMART" id="SM00913">
    <property type="entry name" value="IBN_N"/>
    <property type="match status" value="1"/>
</dbReference>
<evidence type="ECO:0000256" key="1">
    <source>
        <dbReference type="ARBA" id="ARBA00009466"/>
    </source>
</evidence>
<protein>
    <submittedName>
        <fullName evidence="3 4">Chromosome region maintenance protein, putative</fullName>
    </submittedName>
</protein>
<dbReference type="InterPro" id="IPR001494">
    <property type="entry name" value="Importin-beta_N"/>
</dbReference>
<dbReference type="GO" id="GO:0006611">
    <property type="term" value="P:protein export from nucleus"/>
    <property type="evidence" value="ECO:0007669"/>
    <property type="project" value="InterPro"/>
</dbReference>
<dbReference type="GO" id="GO:0000055">
    <property type="term" value="P:ribosomal large subunit export from nucleus"/>
    <property type="evidence" value="ECO:0007669"/>
    <property type="project" value="TreeGrafter"/>
</dbReference>
<name>E0VNU5_PEDHC</name>
<dbReference type="EMBL" id="DS235354">
    <property type="protein sequence ID" value="EEB15051.1"/>
    <property type="molecule type" value="Genomic_DNA"/>
</dbReference>
<dbReference type="OMA" id="FSHNMNT"/>
<evidence type="ECO:0000259" key="2">
    <source>
        <dbReference type="PROSITE" id="PS50166"/>
    </source>
</evidence>
<evidence type="ECO:0000313" key="4">
    <source>
        <dbReference type="EnsemblMetazoa" id="PHUM345840-PA"/>
    </source>
</evidence>
<dbReference type="CTD" id="8231876"/>
<dbReference type="PROSITE" id="PS50166">
    <property type="entry name" value="IMPORTIN_B_NT"/>
    <property type="match status" value="1"/>
</dbReference>